<accession>A0A921AVC2</accession>
<proteinExistence type="inferred from homology"/>
<dbReference type="InterPro" id="IPR020629">
    <property type="entry name" value="FPG_Glyclase"/>
</dbReference>
<dbReference type="Pfam" id="PF01149">
    <property type="entry name" value="Fapy_DNA_glyco"/>
    <property type="match status" value="1"/>
</dbReference>
<keyword evidence="15 23" id="KW-0456">Lyase</keyword>
<evidence type="ECO:0000256" key="15">
    <source>
        <dbReference type="ARBA" id="ARBA00023239"/>
    </source>
</evidence>
<dbReference type="InterPro" id="IPR000214">
    <property type="entry name" value="Znf_DNA_glyclase/AP_lyase"/>
</dbReference>
<dbReference type="InterPro" id="IPR035937">
    <property type="entry name" value="FPG_N"/>
</dbReference>
<evidence type="ECO:0000313" key="23">
    <source>
        <dbReference type="EMBL" id="HJD96789.1"/>
    </source>
</evidence>
<dbReference type="PROSITE" id="PS51066">
    <property type="entry name" value="ZF_FPG_2"/>
    <property type="match status" value="1"/>
</dbReference>
<dbReference type="Proteomes" id="UP000698963">
    <property type="component" value="Unassembled WGS sequence"/>
</dbReference>
<evidence type="ECO:0000256" key="11">
    <source>
        <dbReference type="ARBA" id="ARBA00022801"/>
    </source>
</evidence>
<evidence type="ECO:0000256" key="5">
    <source>
        <dbReference type="ARBA" id="ARBA00012024"/>
    </source>
</evidence>
<protein>
    <recommendedName>
        <fullName evidence="7">Formamidopyrimidine-DNA glycosylase</fullName>
        <ecNumber evidence="5">3.2.2.23</ecNumber>
        <ecNumber evidence="6">4.2.99.18</ecNumber>
    </recommendedName>
    <alternativeName>
        <fullName evidence="18">DNA-(apurinic or apyrimidinic site) lyase MutM</fullName>
    </alternativeName>
</protein>
<evidence type="ECO:0000256" key="9">
    <source>
        <dbReference type="ARBA" id="ARBA00022763"/>
    </source>
</evidence>
<dbReference type="EC" id="4.2.99.18" evidence="6"/>
<dbReference type="PROSITE" id="PS01242">
    <property type="entry name" value="ZF_FPG_1"/>
    <property type="match status" value="1"/>
</dbReference>
<dbReference type="InterPro" id="IPR015886">
    <property type="entry name" value="H2TH_FPG"/>
</dbReference>
<keyword evidence="14" id="KW-0234">DNA repair</keyword>
<dbReference type="EMBL" id="DYZA01000075">
    <property type="protein sequence ID" value="HJD96789.1"/>
    <property type="molecule type" value="Genomic_DNA"/>
</dbReference>
<dbReference type="SUPFAM" id="SSF46946">
    <property type="entry name" value="S13-like H2TH domain"/>
    <property type="match status" value="1"/>
</dbReference>
<evidence type="ECO:0000256" key="20">
    <source>
        <dbReference type="PROSITE-ProRule" id="PRU00391"/>
    </source>
</evidence>
<dbReference type="GO" id="GO:0006284">
    <property type="term" value="P:base-excision repair"/>
    <property type="evidence" value="ECO:0007669"/>
    <property type="project" value="InterPro"/>
</dbReference>
<evidence type="ECO:0000256" key="8">
    <source>
        <dbReference type="ARBA" id="ARBA00022723"/>
    </source>
</evidence>
<dbReference type="NCBIfam" id="TIGR00577">
    <property type="entry name" value="fpg"/>
    <property type="match status" value="1"/>
</dbReference>
<sequence>MPELPEVETVARTLAPQVCGRRIVDVEVLNKGSWQGLTAPEAVAGLRPVIRGTGRRGKLLFLYLSQEEGFPHPEAEIPAPCEASLWPLFYSAHGVEQGRPSLVGRISGEVTALAFHLRMTGRLFVYGEGEEPGKHTRVVLTLDDGRRVFFDDARKFGQARAVCADELGAWDFWKKLGPEPLEMTDEAFAARFSSGRAVKALLLDQSVVAGVGNIYADESLFRARIRPEAPGKKLSPARLAKLHRALVEVLLDSIHECGSSIRDYRTAKGDVGAFQNRFFVYGRAGETCLVCGKKLASASVAGRSTVWCPHCQKA</sequence>
<evidence type="ECO:0000256" key="3">
    <source>
        <dbReference type="ARBA" id="ARBA00009409"/>
    </source>
</evidence>
<dbReference type="NCBIfam" id="NF002211">
    <property type="entry name" value="PRK01103.1"/>
    <property type="match status" value="1"/>
</dbReference>
<keyword evidence="16" id="KW-0511">Multifunctional enzyme</keyword>
<dbReference type="PROSITE" id="PS51068">
    <property type="entry name" value="FPG_CAT"/>
    <property type="match status" value="1"/>
</dbReference>
<keyword evidence="8" id="KW-0479">Metal-binding</keyword>
<keyword evidence="11 23" id="KW-0378">Hydrolase</keyword>
<name>A0A921AVC2_9BACT</name>
<comment type="cofactor">
    <cofactor evidence="2">
        <name>Zn(2+)</name>
        <dbReference type="ChEBI" id="CHEBI:29105"/>
    </cofactor>
</comment>
<evidence type="ECO:0000259" key="22">
    <source>
        <dbReference type="PROSITE" id="PS51068"/>
    </source>
</evidence>
<dbReference type="Pfam" id="PF06831">
    <property type="entry name" value="H2TH"/>
    <property type="match status" value="1"/>
</dbReference>
<dbReference type="Pfam" id="PF06827">
    <property type="entry name" value="zf-FPG_IleRS"/>
    <property type="match status" value="1"/>
</dbReference>
<dbReference type="RefSeq" id="WP_304121341.1">
    <property type="nucleotide sequence ID" value="NZ_DYZA01000075.1"/>
</dbReference>
<dbReference type="Gene3D" id="3.20.190.10">
    <property type="entry name" value="MutM-like, N-terminal"/>
    <property type="match status" value="1"/>
</dbReference>
<dbReference type="InterPro" id="IPR015887">
    <property type="entry name" value="DNA_glyclase_Znf_dom_DNA_BS"/>
</dbReference>
<evidence type="ECO:0000256" key="17">
    <source>
        <dbReference type="ARBA" id="ARBA00023295"/>
    </source>
</evidence>
<comment type="caution">
    <text evidence="23">The sequence shown here is derived from an EMBL/GenBank/DDBJ whole genome shotgun (WGS) entry which is preliminary data.</text>
</comment>
<evidence type="ECO:0000259" key="21">
    <source>
        <dbReference type="PROSITE" id="PS51066"/>
    </source>
</evidence>
<organism evidence="23 24">
    <name type="scientific">Mailhella massiliensis</name>
    <dbReference type="NCBI Taxonomy" id="1903261"/>
    <lineage>
        <taxon>Bacteria</taxon>
        <taxon>Pseudomonadati</taxon>
        <taxon>Thermodesulfobacteriota</taxon>
        <taxon>Desulfovibrionia</taxon>
        <taxon>Desulfovibrionales</taxon>
        <taxon>Desulfovibrionaceae</taxon>
        <taxon>Mailhella</taxon>
    </lineage>
</organism>
<dbReference type="InterPro" id="IPR010979">
    <property type="entry name" value="Ribosomal_uS13-like_H2TH"/>
</dbReference>
<feature type="domain" description="Formamidopyrimidine-DNA glycosylase catalytic" evidence="22">
    <location>
        <begin position="2"/>
        <end position="157"/>
    </location>
</feature>
<comment type="catalytic activity">
    <reaction evidence="19">
        <text>2'-deoxyribonucleotide-(2'-deoxyribose 5'-phosphate)-2'-deoxyribonucleotide-DNA = a 3'-end 2'-deoxyribonucleotide-(2,3-dehydro-2,3-deoxyribose 5'-phosphate)-DNA + a 5'-end 5'-phospho-2'-deoxyribonucleoside-DNA + H(+)</text>
        <dbReference type="Rhea" id="RHEA:66592"/>
        <dbReference type="Rhea" id="RHEA-COMP:13180"/>
        <dbReference type="Rhea" id="RHEA-COMP:16897"/>
        <dbReference type="Rhea" id="RHEA-COMP:17067"/>
        <dbReference type="ChEBI" id="CHEBI:15378"/>
        <dbReference type="ChEBI" id="CHEBI:136412"/>
        <dbReference type="ChEBI" id="CHEBI:157695"/>
        <dbReference type="ChEBI" id="CHEBI:167181"/>
        <dbReference type="EC" id="4.2.99.18"/>
    </reaction>
</comment>
<evidence type="ECO:0000256" key="13">
    <source>
        <dbReference type="ARBA" id="ARBA00023125"/>
    </source>
</evidence>
<keyword evidence="9" id="KW-0227">DNA damage</keyword>
<evidence type="ECO:0000256" key="10">
    <source>
        <dbReference type="ARBA" id="ARBA00022771"/>
    </source>
</evidence>
<dbReference type="FunFam" id="1.10.8.50:FF:000003">
    <property type="entry name" value="Formamidopyrimidine-DNA glycosylase"/>
    <property type="match status" value="1"/>
</dbReference>
<comment type="catalytic activity">
    <reaction evidence="1">
        <text>Hydrolysis of DNA containing ring-opened 7-methylguanine residues, releasing 2,6-diamino-4-hydroxy-5-(N-methyl)formamidopyrimidine.</text>
        <dbReference type="EC" id="3.2.2.23"/>
    </reaction>
</comment>
<evidence type="ECO:0000256" key="2">
    <source>
        <dbReference type="ARBA" id="ARBA00001947"/>
    </source>
</evidence>
<evidence type="ECO:0000313" key="24">
    <source>
        <dbReference type="Proteomes" id="UP000698963"/>
    </source>
</evidence>
<dbReference type="InterPro" id="IPR012319">
    <property type="entry name" value="FPG_cat"/>
</dbReference>
<evidence type="ECO:0000256" key="4">
    <source>
        <dbReference type="ARBA" id="ARBA00011245"/>
    </source>
</evidence>
<dbReference type="PANTHER" id="PTHR22993">
    <property type="entry name" value="FORMAMIDOPYRIMIDINE-DNA GLYCOSYLASE"/>
    <property type="match status" value="1"/>
</dbReference>
<evidence type="ECO:0000256" key="6">
    <source>
        <dbReference type="ARBA" id="ARBA00012720"/>
    </source>
</evidence>
<dbReference type="InterPro" id="IPR010663">
    <property type="entry name" value="Znf_FPG/IleRS"/>
</dbReference>
<evidence type="ECO:0000256" key="12">
    <source>
        <dbReference type="ARBA" id="ARBA00022833"/>
    </source>
</evidence>
<evidence type="ECO:0000256" key="14">
    <source>
        <dbReference type="ARBA" id="ARBA00023204"/>
    </source>
</evidence>
<dbReference type="SUPFAM" id="SSF57716">
    <property type="entry name" value="Glucocorticoid receptor-like (DNA-binding domain)"/>
    <property type="match status" value="1"/>
</dbReference>
<keyword evidence="13" id="KW-0238">DNA-binding</keyword>
<dbReference type="Gene3D" id="1.10.8.50">
    <property type="match status" value="1"/>
</dbReference>
<reference evidence="23" key="1">
    <citation type="journal article" date="2021" name="PeerJ">
        <title>Extensive microbial diversity within the chicken gut microbiome revealed by metagenomics and culture.</title>
        <authorList>
            <person name="Gilroy R."/>
            <person name="Ravi A."/>
            <person name="Getino M."/>
            <person name="Pursley I."/>
            <person name="Horton D.L."/>
            <person name="Alikhan N.F."/>
            <person name="Baker D."/>
            <person name="Gharbi K."/>
            <person name="Hall N."/>
            <person name="Watson M."/>
            <person name="Adriaenssens E.M."/>
            <person name="Foster-Nyarko E."/>
            <person name="Jarju S."/>
            <person name="Secka A."/>
            <person name="Antonio M."/>
            <person name="Oren A."/>
            <person name="Chaudhuri R.R."/>
            <person name="La Ragione R."/>
            <person name="Hildebrand F."/>
            <person name="Pallen M.J."/>
        </authorList>
    </citation>
    <scope>NUCLEOTIDE SEQUENCE</scope>
    <source>
        <strain evidence="23">ChiGjej2B2-19336</strain>
    </source>
</reference>
<dbReference type="AlphaFoldDB" id="A0A921AVC2"/>
<dbReference type="GO" id="GO:0034039">
    <property type="term" value="F:8-oxo-7,8-dihydroguanine DNA N-glycosylase activity"/>
    <property type="evidence" value="ECO:0007669"/>
    <property type="project" value="TreeGrafter"/>
</dbReference>
<dbReference type="EC" id="3.2.2.23" evidence="5"/>
<dbReference type="PANTHER" id="PTHR22993:SF9">
    <property type="entry name" value="FORMAMIDOPYRIMIDINE-DNA GLYCOSYLASE"/>
    <property type="match status" value="1"/>
</dbReference>
<gene>
    <name evidence="23" type="primary">mutM</name>
    <name evidence="23" type="ORF">K8W16_03985</name>
</gene>
<dbReference type="SMART" id="SM01232">
    <property type="entry name" value="H2TH"/>
    <property type="match status" value="1"/>
</dbReference>
<comment type="subunit">
    <text evidence="4">Monomer.</text>
</comment>
<evidence type="ECO:0000256" key="19">
    <source>
        <dbReference type="ARBA" id="ARBA00044632"/>
    </source>
</evidence>
<evidence type="ECO:0000256" key="16">
    <source>
        <dbReference type="ARBA" id="ARBA00023268"/>
    </source>
</evidence>
<evidence type="ECO:0000256" key="18">
    <source>
        <dbReference type="ARBA" id="ARBA00030638"/>
    </source>
</evidence>
<dbReference type="GO" id="GO:0140078">
    <property type="term" value="F:class I DNA-(apurinic or apyrimidinic site) endonuclease activity"/>
    <property type="evidence" value="ECO:0007669"/>
    <property type="project" value="UniProtKB-EC"/>
</dbReference>
<dbReference type="SMART" id="SM00898">
    <property type="entry name" value="Fapy_DNA_glyco"/>
    <property type="match status" value="1"/>
</dbReference>
<dbReference type="GO" id="GO:0003684">
    <property type="term" value="F:damaged DNA binding"/>
    <property type="evidence" value="ECO:0007669"/>
    <property type="project" value="InterPro"/>
</dbReference>
<dbReference type="CDD" id="cd08966">
    <property type="entry name" value="EcFpg-like_N"/>
    <property type="match status" value="1"/>
</dbReference>
<reference evidence="23" key="2">
    <citation type="submission" date="2021-09" db="EMBL/GenBank/DDBJ databases">
        <authorList>
            <person name="Gilroy R."/>
        </authorList>
    </citation>
    <scope>NUCLEOTIDE SEQUENCE</scope>
    <source>
        <strain evidence="23">ChiGjej2B2-19336</strain>
    </source>
</reference>
<evidence type="ECO:0000256" key="7">
    <source>
        <dbReference type="ARBA" id="ARBA00016240"/>
    </source>
</evidence>
<dbReference type="SUPFAM" id="SSF81624">
    <property type="entry name" value="N-terminal domain of MutM-like DNA repair proteins"/>
    <property type="match status" value="1"/>
</dbReference>
<dbReference type="GO" id="GO:0008270">
    <property type="term" value="F:zinc ion binding"/>
    <property type="evidence" value="ECO:0007669"/>
    <property type="project" value="UniProtKB-KW"/>
</dbReference>
<keyword evidence="10 20" id="KW-0863">Zinc-finger</keyword>
<keyword evidence="17 23" id="KW-0326">Glycosidase</keyword>
<keyword evidence="12" id="KW-0862">Zinc</keyword>
<feature type="domain" description="FPG-type" evidence="21">
    <location>
        <begin position="279"/>
        <end position="313"/>
    </location>
</feature>
<evidence type="ECO:0000256" key="1">
    <source>
        <dbReference type="ARBA" id="ARBA00001668"/>
    </source>
</evidence>
<comment type="similarity">
    <text evidence="3">Belongs to the FPG family.</text>
</comment>